<evidence type="ECO:0000256" key="1">
    <source>
        <dbReference type="SAM" id="MobiDB-lite"/>
    </source>
</evidence>
<organism evidence="3 4">
    <name type="scientific">Kurthia sibirica</name>
    <dbReference type="NCBI Taxonomy" id="202750"/>
    <lineage>
        <taxon>Bacteria</taxon>
        <taxon>Bacillati</taxon>
        <taxon>Bacillota</taxon>
        <taxon>Bacilli</taxon>
        <taxon>Bacillales</taxon>
        <taxon>Caryophanaceae</taxon>
        <taxon>Kurthia</taxon>
    </lineage>
</organism>
<dbReference type="EMBL" id="QFVR01000009">
    <property type="protein sequence ID" value="PWI25337.1"/>
    <property type="molecule type" value="Genomic_DNA"/>
</dbReference>
<keyword evidence="4" id="KW-1185">Reference proteome</keyword>
<evidence type="ECO:0008006" key="5">
    <source>
        <dbReference type="Google" id="ProtNLM"/>
    </source>
</evidence>
<dbReference type="AlphaFoldDB" id="A0A2U3ALE4"/>
<dbReference type="OrthoDB" id="2452750at2"/>
<evidence type="ECO:0000313" key="4">
    <source>
        <dbReference type="Proteomes" id="UP000245938"/>
    </source>
</evidence>
<accession>A0A2U3ALE4</accession>
<feature type="signal peptide" evidence="2">
    <location>
        <begin position="1"/>
        <end position="21"/>
    </location>
</feature>
<comment type="caution">
    <text evidence="3">The sequence shown here is derived from an EMBL/GenBank/DDBJ whole genome shotgun (WGS) entry which is preliminary data.</text>
</comment>
<sequence>MKKLILGATLPLLALSLAACSNDDKEDKDTSSPTISQEQESEDKVDDSTEKNTNTNDEASKEEASKEEKTTKFTELTVEIQYPTGEKTYEYDKNLMVEEAEIEDERTNEKIVNDAALKQMTAIVEKLTITPKTSEADVKKQIFANFDIDEDYTEVEVDIEFADGTEKEFKFVK</sequence>
<keyword evidence="2" id="KW-0732">Signal</keyword>
<reference evidence="3 4" key="1">
    <citation type="submission" date="2018-05" db="EMBL/GenBank/DDBJ databases">
        <title>Kurthia sibirica genome sequence.</title>
        <authorList>
            <person name="Maclea K.S."/>
            <person name="Goen A.E."/>
        </authorList>
    </citation>
    <scope>NUCLEOTIDE SEQUENCE [LARGE SCALE GENOMIC DNA]</scope>
    <source>
        <strain evidence="3 4">ATCC 49154</strain>
    </source>
</reference>
<protein>
    <recommendedName>
        <fullName evidence="5">YusW-like protein</fullName>
    </recommendedName>
</protein>
<feature type="region of interest" description="Disordered" evidence="1">
    <location>
        <begin position="22"/>
        <end position="73"/>
    </location>
</feature>
<dbReference type="InterPro" id="IPR025623">
    <property type="entry name" value="YusW"/>
</dbReference>
<dbReference type="Proteomes" id="UP000245938">
    <property type="component" value="Unassembled WGS sequence"/>
</dbReference>
<gene>
    <name evidence="3" type="ORF">DEX24_08325</name>
</gene>
<evidence type="ECO:0000256" key="2">
    <source>
        <dbReference type="SAM" id="SignalP"/>
    </source>
</evidence>
<feature type="chain" id="PRO_5015687987" description="YusW-like protein" evidence="2">
    <location>
        <begin position="22"/>
        <end position="173"/>
    </location>
</feature>
<name>A0A2U3ALE4_9BACL</name>
<dbReference type="Pfam" id="PF14039">
    <property type="entry name" value="YusW"/>
    <property type="match status" value="1"/>
</dbReference>
<evidence type="ECO:0000313" key="3">
    <source>
        <dbReference type="EMBL" id="PWI25337.1"/>
    </source>
</evidence>
<dbReference type="RefSeq" id="WP_109305966.1">
    <property type="nucleotide sequence ID" value="NZ_BJUF01000028.1"/>
</dbReference>
<proteinExistence type="predicted"/>
<feature type="compositionally biased region" description="Basic and acidic residues" evidence="1">
    <location>
        <begin position="58"/>
        <end position="72"/>
    </location>
</feature>
<dbReference type="PROSITE" id="PS51257">
    <property type="entry name" value="PROKAR_LIPOPROTEIN"/>
    <property type="match status" value="1"/>
</dbReference>